<proteinExistence type="predicted"/>
<dbReference type="Proteomes" id="UP000501802">
    <property type="component" value="Chromosome"/>
</dbReference>
<evidence type="ECO:0000256" key="1">
    <source>
        <dbReference type="ARBA" id="ARBA00022729"/>
    </source>
</evidence>
<keyword evidence="3" id="KW-1185">Reference proteome</keyword>
<dbReference type="Gene3D" id="2.130.10.130">
    <property type="entry name" value="Integrin alpha, N-terminal"/>
    <property type="match status" value="1"/>
</dbReference>
<evidence type="ECO:0000313" key="3">
    <source>
        <dbReference type="Proteomes" id="UP000501802"/>
    </source>
</evidence>
<organism evidence="2 3">
    <name type="scientific">Spirosoma aureum</name>
    <dbReference type="NCBI Taxonomy" id="2692134"/>
    <lineage>
        <taxon>Bacteria</taxon>
        <taxon>Pseudomonadati</taxon>
        <taxon>Bacteroidota</taxon>
        <taxon>Cytophagia</taxon>
        <taxon>Cytophagales</taxon>
        <taxon>Cytophagaceae</taxon>
        <taxon>Spirosoma</taxon>
    </lineage>
</organism>
<dbReference type="PROSITE" id="PS51257">
    <property type="entry name" value="PROKAR_LIPOPROTEIN"/>
    <property type="match status" value="1"/>
</dbReference>
<dbReference type="SUPFAM" id="SSF69318">
    <property type="entry name" value="Integrin alpha N-terminal domain"/>
    <property type="match status" value="1"/>
</dbReference>
<dbReference type="GO" id="GO:0009055">
    <property type="term" value="F:electron transfer activity"/>
    <property type="evidence" value="ECO:0007669"/>
    <property type="project" value="InterPro"/>
</dbReference>
<name>A0A6G9AGW5_9BACT</name>
<accession>A0A6G9AGW5</accession>
<dbReference type="InterPro" id="IPR036909">
    <property type="entry name" value="Cyt_c-like_dom_sf"/>
</dbReference>
<dbReference type="InterPro" id="IPR028994">
    <property type="entry name" value="Integrin_alpha_N"/>
</dbReference>
<dbReference type="SUPFAM" id="SSF46626">
    <property type="entry name" value="Cytochrome c"/>
    <property type="match status" value="1"/>
</dbReference>
<reference evidence="2 3" key="1">
    <citation type="submission" date="2020-03" db="EMBL/GenBank/DDBJ databases">
        <authorList>
            <person name="Kim M.K."/>
        </authorList>
    </citation>
    <scope>NUCLEOTIDE SEQUENCE [LARGE SCALE GENOMIC DNA]</scope>
    <source>
        <strain evidence="2 3">BT328</strain>
    </source>
</reference>
<dbReference type="PANTHER" id="PTHR45460">
    <property type="entry name" value="SIMILAR TO CYSTEINE PROTEINASE"/>
    <property type="match status" value="1"/>
</dbReference>
<protein>
    <submittedName>
        <fullName evidence="2">VCBS repeat-containing protein</fullName>
    </submittedName>
</protein>
<dbReference type="Pfam" id="PF13517">
    <property type="entry name" value="FG-GAP_3"/>
    <property type="match status" value="1"/>
</dbReference>
<dbReference type="GO" id="GO:0020037">
    <property type="term" value="F:heme binding"/>
    <property type="evidence" value="ECO:0007669"/>
    <property type="project" value="InterPro"/>
</dbReference>
<dbReference type="AlphaFoldDB" id="A0A6G9AGW5"/>
<evidence type="ECO:0000313" key="2">
    <source>
        <dbReference type="EMBL" id="QIP11700.1"/>
    </source>
</evidence>
<dbReference type="KEGG" id="spib:G8759_03170"/>
<sequence>MQRLSFLVYYSWLVALAGVGLVAVSCQSGSDSSTTTQKTPATNGEKLVQQYCSTCHLPVWPDALNKETWSKRVLPAMAPKLGLEVWQKTHYYQAPNATISLDDWTNLVAYYEKLAPEKPKKATPPVPLVSDWSIFKLVKPAEIRAEIATTTMVAIDSASQQIYSSNETSAGLYQWNSSLKSSLVRTLPSPAVQASFSTDKTGSHHAVLTCLGTMRAVDRPMGEILDVTLGKATTTSPTSLANQLPRPIQSTPGDFNHDGLTDWLVCGFGHNSGGLYQLKQRPDHQFDKVVIREVPGATQIITGDFNQDGWLDFMALFAHADEGIWLFTNDRKGGFSEQNILKFPPVYGSTSFQLIDFNRDGQLDILYTCGDNSDYSRIFKPFHGVYLFTNQGNNQYKQTYFYPINGCTKAIAADYDNDGDLDMATIAFFADLKNNPAETFIYFEQQKTAQFLPHAVPVSKYGRWICMDVNDWDHDGDLDIVLGNYSQGFLNEVGFKPNWNGYLPLIVLENTRTP</sequence>
<dbReference type="InterPro" id="IPR013517">
    <property type="entry name" value="FG-GAP"/>
</dbReference>
<gene>
    <name evidence="2" type="ORF">G8759_03170</name>
</gene>
<dbReference type="EMBL" id="CP050063">
    <property type="protein sequence ID" value="QIP11700.1"/>
    <property type="molecule type" value="Genomic_DNA"/>
</dbReference>
<dbReference type="PANTHER" id="PTHR45460:SF2">
    <property type="entry name" value="ALPHA 1,3 GLUCANASE, GH71 FAMILY (EUROFUNG)"/>
    <property type="match status" value="1"/>
</dbReference>
<keyword evidence="1" id="KW-0732">Signal</keyword>
<dbReference type="RefSeq" id="WP_167205138.1">
    <property type="nucleotide sequence ID" value="NZ_CP050063.1"/>
</dbReference>